<name>A0ABW5P1C6_9DEIO</name>
<dbReference type="Gene3D" id="1.10.490.50">
    <property type="entry name" value="Antibiotic binding domain of TipA-like multidrug resistance regulators"/>
    <property type="match status" value="1"/>
</dbReference>
<evidence type="ECO:0000256" key="1">
    <source>
        <dbReference type="ARBA" id="ARBA00023015"/>
    </source>
</evidence>
<dbReference type="InterPro" id="IPR009061">
    <property type="entry name" value="DNA-bd_dom_put_sf"/>
</dbReference>
<dbReference type="InterPro" id="IPR000551">
    <property type="entry name" value="MerR-type_HTH_dom"/>
</dbReference>
<sequence length="256" mass="28860">MNSAFLTVGEVSELTRMSVRTLHHYDEIGLLVPSERTEAGYRLYTPGDLERLRRVLTFRDLGFPLAEIARLLDAGPDAVREALSLQAALLQEQLARAQARLEAVTSLLDAHQGEGVTMSKEEIRQIFSSFDHTEYEAEVQERWGNTEAYRQSAERMKGYTPADLERMKAEGAELHARYAALLDAGVPADSPQAAQVAEAHRAYFHQWFYDCTPELLRTVSGAWVNDPRFTRNIDQVRGGLAAYEYAAVQAWAERQK</sequence>
<keyword evidence="3" id="KW-0010">Activator</keyword>
<keyword evidence="4" id="KW-0804">Transcription</keyword>
<protein>
    <submittedName>
        <fullName evidence="7">MerR family transcriptional regulator</fullName>
    </submittedName>
</protein>
<organism evidence="7 8">
    <name type="scientific">Deinococcus taklimakanensis</name>
    <dbReference type="NCBI Taxonomy" id="536443"/>
    <lineage>
        <taxon>Bacteria</taxon>
        <taxon>Thermotogati</taxon>
        <taxon>Deinococcota</taxon>
        <taxon>Deinococci</taxon>
        <taxon>Deinococcales</taxon>
        <taxon>Deinococcaceae</taxon>
        <taxon>Deinococcus</taxon>
    </lineage>
</organism>
<dbReference type="SUPFAM" id="SSF89082">
    <property type="entry name" value="Antibiotic binding domain of TipA-like multidrug resistance regulators"/>
    <property type="match status" value="1"/>
</dbReference>
<dbReference type="Gene3D" id="1.10.1660.10">
    <property type="match status" value="1"/>
</dbReference>
<evidence type="ECO:0000313" key="7">
    <source>
        <dbReference type="EMBL" id="MFD2609015.1"/>
    </source>
</evidence>
<dbReference type="SMART" id="SM00422">
    <property type="entry name" value="HTH_MERR"/>
    <property type="match status" value="1"/>
</dbReference>
<gene>
    <name evidence="7" type="ORF">ACFSR9_06100</name>
</gene>
<evidence type="ECO:0000256" key="5">
    <source>
        <dbReference type="SAM" id="Coils"/>
    </source>
</evidence>
<evidence type="ECO:0000313" key="8">
    <source>
        <dbReference type="Proteomes" id="UP001597475"/>
    </source>
</evidence>
<accession>A0ABW5P1C6</accession>
<feature type="coiled-coil region" evidence="5">
    <location>
        <begin position="80"/>
        <end position="114"/>
    </location>
</feature>
<dbReference type="Proteomes" id="UP001597475">
    <property type="component" value="Unassembled WGS sequence"/>
</dbReference>
<feature type="domain" description="HTH merR-type" evidence="6">
    <location>
        <begin position="5"/>
        <end position="74"/>
    </location>
</feature>
<dbReference type="InterPro" id="IPR036244">
    <property type="entry name" value="TipA-like_antibiotic-bd"/>
</dbReference>
<evidence type="ECO:0000259" key="6">
    <source>
        <dbReference type="PROSITE" id="PS50937"/>
    </source>
</evidence>
<dbReference type="PANTHER" id="PTHR30204:SF90">
    <property type="entry name" value="HTH-TYPE TRANSCRIPTIONAL ACTIVATOR MTA"/>
    <property type="match status" value="1"/>
</dbReference>
<dbReference type="EMBL" id="JBHUMK010000022">
    <property type="protein sequence ID" value="MFD2609015.1"/>
    <property type="molecule type" value="Genomic_DNA"/>
</dbReference>
<keyword evidence="8" id="KW-1185">Reference proteome</keyword>
<evidence type="ECO:0000256" key="4">
    <source>
        <dbReference type="ARBA" id="ARBA00023163"/>
    </source>
</evidence>
<dbReference type="Pfam" id="PF07739">
    <property type="entry name" value="TipAS"/>
    <property type="match status" value="1"/>
</dbReference>
<dbReference type="RefSeq" id="WP_386844054.1">
    <property type="nucleotide sequence ID" value="NZ_JBHUMK010000022.1"/>
</dbReference>
<proteinExistence type="predicted"/>
<reference evidence="8" key="1">
    <citation type="journal article" date="2019" name="Int. J. Syst. Evol. Microbiol.">
        <title>The Global Catalogue of Microorganisms (GCM) 10K type strain sequencing project: providing services to taxonomists for standard genome sequencing and annotation.</title>
        <authorList>
            <consortium name="The Broad Institute Genomics Platform"/>
            <consortium name="The Broad Institute Genome Sequencing Center for Infectious Disease"/>
            <person name="Wu L."/>
            <person name="Ma J."/>
        </authorList>
    </citation>
    <scope>NUCLEOTIDE SEQUENCE [LARGE SCALE GENOMIC DNA]</scope>
    <source>
        <strain evidence="8">KCTC 33842</strain>
    </source>
</reference>
<dbReference type="InterPro" id="IPR012925">
    <property type="entry name" value="TipAS_dom"/>
</dbReference>
<evidence type="ECO:0000256" key="3">
    <source>
        <dbReference type="ARBA" id="ARBA00023159"/>
    </source>
</evidence>
<dbReference type="PRINTS" id="PR00040">
    <property type="entry name" value="HTHMERR"/>
</dbReference>
<evidence type="ECO:0000256" key="2">
    <source>
        <dbReference type="ARBA" id="ARBA00023125"/>
    </source>
</evidence>
<dbReference type="Pfam" id="PF13411">
    <property type="entry name" value="MerR_1"/>
    <property type="match status" value="1"/>
</dbReference>
<keyword evidence="2" id="KW-0238">DNA-binding</keyword>
<dbReference type="SUPFAM" id="SSF46955">
    <property type="entry name" value="Putative DNA-binding domain"/>
    <property type="match status" value="1"/>
</dbReference>
<keyword evidence="1" id="KW-0805">Transcription regulation</keyword>
<dbReference type="CDD" id="cd01106">
    <property type="entry name" value="HTH_TipAL-Mta"/>
    <property type="match status" value="1"/>
</dbReference>
<dbReference type="PROSITE" id="PS50937">
    <property type="entry name" value="HTH_MERR_2"/>
    <property type="match status" value="1"/>
</dbReference>
<dbReference type="PANTHER" id="PTHR30204">
    <property type="entry name" value="REDOX-CYCLING DRUG-SENSING TRANSCRIPTIONAL ACTIVATOR SOXR"/>
    <property type="match status" value="1"/>
</dbReference>
<dbReference type="InterPro" id="IPR047057">
    <property type="entry name" value="MerR_fam"/>
</dbReference>
<keyword evidence="5" id="KW-0175">Coiled coil</keyword>
<comment type="caution">
    <text evidence="7">The sequence shown here is derived from an EMBL/GenBank/DDBJ whole genome shotgun (WGS) entry which is preliminary data.</text>
</comment>